<dbReference type="SUPFAM" id="SSF51905">
    <property type="entry name" value="FAD/NAD(P)-binding domain"/>
    <property type="match status" value="2"/>
</dbReference>
<evidence type="ECO:0000256" key="1">
    <source>
        <dbReference type="ARBA" id="ARBA00023002"/>
    </source>
</evidence>
<proteinExistence type="predicted"/>
<dbReference type="EMBL" id="JAMYPJ010000067">
    <property type="protein sequence ID" value="MER8937191.1"/>
    <property type="molecule type" value="Genomic_DNA"/>
</dbReference>
<comment type="caution">
    <text evidence="2">The sequence shown here is derived from an EMBL/GenBank/DDBJ whole genome shotgun (WGS) entry which is preliminary data.</text>
</comment>
<dbReference type="InterPro" id="IPR036188">
    <property type="entry name" value="FAD/NAD-bd_sf"/>
</dbReference>
<gene>
    <name evidence="2" type="ORF">NKI33_30095</name>
</gene>
<dbReference type="Pfam" id="PF13738">
    <property type="entry name" value="Pyr_redox_3"/>
    <property type="match status" value="1"/>
</dbReference>
<dbReference type="Proteomes" id="UP001464387">
    <property type="component" value="Unassembled WGS sequence"/>
</dbReference>
<evidence type="ECO:0000313" key="2">
    <source>
        <dbReference type="EMBL" id="MER8937191.1"/>
    </source>
</evidence>
<accession>A0ABV1YPT1</accession>
<dbReference type="PANTHER" id="PTHR43539">
    <property type="entry name" value="FLAVIN-BINDING MONOOXYGENASE-LIKE PROTEIN (AFU_ORTHOLOGUE AFUA_4G09220)"/>
    <property type="match status" value="1"/>
</dbReference>
<dbReference type="Gene3D" id="3.50.50.60">
    <property type="entry name" value="FAD/NAD(P)-binding domain"/>
    <property type="match status" value="1"/>
</dbReference>
<evidence type="ECO:0000313" key="3">
    <source>
        <dbReference type="Proteomes" id="UP001464387"/>
    </source>
</evidence>
<dbReference type="PRINTS" id="PR00368">
    <property type="entry name" value="FADPNR"/>
</dbReference>
<organism evidence="2 3">
    <name type="scientific">Mesorhizobium opportunistum</name>
    <dbReference type="NCBI Taxonomy" id="593909"/>
    <lineage>
        <taxon>Bacteria</taxon>
        <taxon>Pseudomonadati</taxon>
        <taxon>Pseudomonadota</taxon>
        <taxon>Alphaproteobacteria</taxon>
        <taxon>Hyphomicrobiales</taxon>
        <taxon>Phyllobacteriaceae</taxon>
        <taxon>Mesorhizobium</taxon>
    </lineage>
</organism>
<dbReference type="PRINTS" id="PR00469">
    <property type="entry name" value="PNDRDTASEII"/>
</dbReference>
<dbReference type="InterPro" id="IPR050982">
    <property type="entry name" value="Auxin_biosynth/cation_transpt"/>
</dbReference>
<name>A0ABV1YPT1_9HYPH</name>
<keyword evidence="1" id="KW-0560">Oxidoreductase</keyword>
<dbReference type="RefSeq" id="WP_287271798.1">
    <property type="nucleotide sequence ID" value="NZ_JAMYMT010000017.1"/>
</dbReference>
<keyword evidence="3" id="KW-1185">Reference proteome</keyword>
<protein>
    <submittedName>
        <fullName evidence="2">NAD(P)/FAD-dependent oxidoreductase</fullName>
    </submittedName>
</protein>
<dbReference type="PANTHER" id="PTHR43539:SF78">
    <property type="entry name" value="FLAVIN-CONTAINING MONOOXYGENASE"/>
    <property type="match status" value="1"/>
</dbReference>
<reference evidence="2 3" key="1">
    <citation type="journal article" date="2024" name="Proc. Natl. Acad. Sci. U.S.A.">
        <title>The evolutionary genomics of adaptation to stress in wild rhizobium bacteria.</title>
        <authorList>
            <person name="Kehlet-Delgado H."/>
            <person name="Montoya A.P."/>
            <person name="Jensen K.T."/>
            <person name="Wendlandt C.E."/>
            <person name="Dexheimer C."/>
            <person name="Roberts M."/>
            <person name="Torres Martinez L."/>
            <person name="Friesen M.L."/>
            <person name="Griffitts J.S."/>
            <person name="Porter S.S."/>
        </authorList>
    </citation>
    <scope>NUCLEOTIDE SEQUENCE [LARGE SCALE GENOMIC DNA]</scope>
    <source>
        <strain evidence="2 3">M0729</strain>
    </source>
</reference>
<sequence>MADTTTRQMMEQVAAVEPAIVIGAGAAGLAVAQALMKAGVPTSILEKESRLAEPWHRRHRQLRLNTHRDLSTLPGLAYPTGTPAFPQREVVIRHMNDFREANRLPVEFGVAVETIVFRGDHWAIRTSAGSRLARHVVVATGRDRQPFTPQWKGMQTFAGRIVHSADFGDATTYAGKKVLVVGAGNSGFDALNHLADVDTSAIWLSARNGPALLPKRIGKIAVHRLSPLMARLPTRIADAVIAATQRLVFGDLTKFGMPPAPSGGVSRLTSDYTAIAADDGAVDAIKSGKIVVVPAIREFTRDGVILANGSLIGPDIVIAATGYRTGLESMVGNLGVLDSKGVPLFNGGEADPKLPGLWFTGMRPSIRGCFANAAILAKAIARRIAGSSSVSGASG</sequence>